<dbReference type="PANTHER" id="PTHR30154:SF34">
    <property type="entry name" value="TRANSCRIPTIONAL REGULATOR AZLB"/>
    <property type="match status" value="1"/>
</dbReference>
<dbReference type="EMBL" id="BOPV01000001">
    <property type="protein sequence ID" value="GIL38248.1"/>
    <property type="molecule type" value="Genomic_DNA"/>
</dbReference>
<accession>A0A8S8X5X7</accession>
<dbReference type="Proteomes" id="UP000681075">
    <property type="component" value="Unassembled WGS sequence"/>
</dbReference>
<evidence type="ECO:0000313" key="5">
    <source>
        <dbReference type="EMBL" id="GIL38248.1"/>
    </source>
</evidence>
<dbReference type="Pfam" id="PF01037">
    <property type="entry name" value="AsnC_trans_reg"/>
    <property type="match status" value="1"/>
</dbReference>
<keyword evidence="3" id="KW-0804">Transcription</keyword>
<dbReference type="InterPro" id="IPR019885">
    <property type="entry name" value="Tscrpt_reg_HTH_AsnC-type_CS"/>
</dbReference>
<protein>
    <submittedName>
        <fullName evidence="5">AsnC family transcriptional regulator</fullName>
    </submittedName>
</protein>
<evidence type="ECO:0000256" key="3">
    <source>
        <dbReference type="ARBA" id="ARBA00023163"/>
    </source>
</evidence>
<feature type="domain" description="HTH asnC-type" evidence="4">
    <location>
        <begin position="6"/>
        <end position="67"/>
    </location>
</feature>
<keyword evidence="6" id="KW-1185">Reference proteome</keyword>
<dbReference type="InterPro" id="IPR019888">
    <property type="entry name" value="Tscrpt_reg_AsnC-like"/>
</dbReference>
<proteinExistence type="predicted"/>
<dbReference type="PANTHER" id="PTHR30154">
    <property type="entry name" value="LEUCINE-RESPONSIVE REGULATORY PROTEIN"/>
    <property type="match status" value="1"/>
</dbReference>
<dbReference type="Gene3D" id="3.30.70.920">
    <property type="match status" value="1"/>
</dbReference>
<dbReference type="PROSITE" id="PS50956">
    <property type="entry name" value="HTH_ASNC_2"/>
    <property type="match status" value="1"/>
</dbReference>
<dbReference type="SUPFAM" id="SSF46785">
    <property type="entry name" value="Winged helix' DNA-binding domain"/>
    <property type="match status" value="1"/>
</dbReference>
<dbReference type="SMART" id="SM00344">
    <property type="entry name" value="HTH_ASNC"/>
    <property type="match status" value="1"/>
</dbReference>
<comment type="caution">
    <text evidence="5">The sequence shown here is derived from an EMBL/GenBank/DDBJ whole genome shotgun (WGS) entry which is preliminary data.</text>
</comment>
<gene>
    <name evidence="5" type="ORF">TMPK1_04850</name>
</gene>
<dbReference type="Gene3D" id="1.10.10.10">
    <property type="entry name" value="Winged helix-like DNA-binding domain superfamily/Winged helix DNA-binding domain"/>
    <property type="match status" value="1"/>
</dbReference>
<dbReference type="GO" id="GO:0043200">
    <property type="term" value="P:response to amino acid"/>
    <property type="evidence" value="ECO:0007669"/>
    <property type="project" value="TreeGrafter"/>
</dbReference>
<dbReference type="RefSeq" id="WP_420241219.1">
    <property type="nucleotide sequence ID" value="NZ_BOPV01000001.1"/>
</dbReference>
<evidence type="ECO:0000313" key="6">
    <source>
        <dbReference type="Proteomes" id="UP000681075"/>
    </source>
</evidence>
<evidence type="ECO:0000256" key="2">
    <source>
        <dbReference type="ARBA" id="ARBA00023125"/>
    </source>
</evidence>
<dbReference type="InterPro" id="IPR036390">
    <property type="entry name" value="WH_DNA-bd_sf"/>
</dbReference>
<keyword evidence="2" id="KW-0238">DNA-binding</keyword>
<dbReference type="GO" id="GO:0043565">
    <property type="term" value="F:sequence-specific DNA binding"/>
    <property type="evidence" value="ECO:0007669"/>
    <property type="project" value="InterPro"/>
</dbReference>
<dbReference type="PROSITE" id="PS00519">
    <property type="entry name" value="HTH_ASNC_1"/>
    <property type="match status" value="1"/>
</dbReference>
<evidence type="ECO:0000256" key="1">
    <source>
        <dbReference type="ARBA" id="ARBA00023015"/>
    </source>
</evidence>
<dbReference type="AlphaFoldDB" id="A0A8S8X5X7"/>
<organism evidence="5 6">
    <name type="scientific">Roseiterribacter gracilis</name>
    <dbReference type="NCBI Taxonomy" id="2812848"/>
    <lineage>
        <taxon>Bacteria</taxon>
        <taxon>Pseudomonadati</taxon>
        <taxon>Pseudomonadota</taxon>
        <taxon>Alphaproteobacteria</taxon>
        <taxon>Rhodospirillales</taxon>
        <taxon>Roseiterribacteraceae</taxon>
        <taxon>Roseiterribacter</taxon>
    </lineage>
</organism>
<dbReference type="InterPro" id="IPR011008">
    <property type="entry name" value="Dimeric_a/b-barrel"/>
</dbReference>
<reference evidence="5" key="1">
    <citation type="submission" date="2021-02" db="EMBL/GenBank/DDBJ databases">
        <title>Genome sequence of Rhodospirillales sp. strain TMPK1 isolated from soil.</title>
        <authorList>
            <person name="Nakai R."/>
            <person name="Kusada H."/>
            <person name="Tamaki H."/>
        </authorList>
    </citation>
    <scope>NUCLEOTIDE SEQUENCE</scope>
    <source>
        <strain evidence="5">TMPK1</strain>
    </source>
</reference>
<name>A0A8S8X5X7_9PROT</name>
<dbReference type="GO" id="GO:0005829">
    <property type="term" value="C:cytosol"/>
    <property type="evidence" value="ECO:0007669"/>
    <property type="project" value="TreeGrafter"/>
</dbReference>
<evidence type="ECO:0000259" key="4">
    <source>
        <dbReference type="PROSITE" id="PS50956"/>
    </source>
</evidence>
<sequence>MNADDLDSFDLALLREVQSDNQITSAALAERVNLSPSACLRRLQKLHESGLIRRDAALLDYAALGRGLTVMTLVALKVETSGLGTGFAARVGAHAYVTQCMSVTGEFDFALTLRLTSMQEYERFIEAELLNDANVARFVTLVGLKETKFETAIPLDHLRR</sequence>
<dbReference type="InterPro" id="IPR036388">
    <property type="entry name" value="WH-like_DNA-bd_sf"/>
</dbReference>
<dbReference type="InterPro" id="IPR000485">
    <property type="entry name" value="AsnC-type_HTH_dom"/>
</dbReference>
<dbReference type="Pfam" id="PF13412">
    <property type="entry name" value="HTH_24"/>
    <property type="match status" value="1"/>
</dbReference>
<dbReference type="InterPro" id="IPR019887">
    <property type="entry name" value="Tscrpt_reg_AsnC/Lrp_C"/>
</dbReference>
<dbReference type="PRINTS" id="PR00033">
    <property type="entry name" value="HTHASNC"/>
</dbReference>
<keyword evidence="1" id="KW-0805">Transcription regulation</keyword>
<dbReference type="SUPFAM" id="SSF54909">
    <property type="entry name" value="Dimeric alpha+beta barrel"/>
    <property type="match status" value="1"/>
</dbReference>